<proteinExistence type="predicted"/>
<dbReference type="OrthoDB" id="125120at2759"/>
<organism evidence="1 2">
    <name type="scientific">Phytophthora cactorum</name>
    <dbReference type="NCBI Taxonomy" id="29920"/>
    <lineage>
        <taxon>Eukaryota</taxon>
        <taxon>Sar</taxon>
        <taxon>Stramenopiles</taxon>
        <taxon>Oomycota</taxon>
        <taxon>Peronosporomycetes</taxon>
        <taxon>Peronosporales</taxon>
        <taxon>Peronosporaceae</taxon>
        <taxon>Phytophthora</taxon>
    </lineage>
</organism>
<reference evidence="1" key="1">
    <citation type="submission" date="2021-01" db="EMBL/GenBank/DDBJ databases">
        <title>Phytophthora aleatoria, a newly-described species from Pinus radiata is distinct from Phytophthora cactorum isolates based on comparative genomics.</title>
        <authorList>
            <person name="Mcdougal R."/>
            <person name="Panda P."/>
            <person name="Williams N."/>
            <person name="Studholme D.J."/>
        </authorList>
    </citation>
    <scope>NUCLEOTIDE SEQUENCE</scope>
    <source>
        <strain evidence="1">NZFS 3830</strain>
    </source>
</reference>
<protein>
    <submittedName>
        <fullName evidence="1">Uncharacterized protein</fullName>
    </submittedName>
</protein>
<gene>
    <name evidence="1" type="ORF">JG687_00002939</name>
</gene>
<dbReference type="VEuPathDB" id="FungiDB:PC110_g3588"/>
<dbReference type="AlphaFoldDB" id="A0A8T1UTQ5"/>
<dbReference type="EMBL" id="JAENGZ010000085">
    <property type="protein sequence ID" value="KAG6969880.1"/>
    <property type="molecule type" value="Genomic_DNA"/>
</dbReference>
<evidence type="ECO:0000313" key="1">
    <source>
        <dbReference type="EMBL" id="KAG6969880.1"/>
    </source>
</evidence>
<accession>A0A8T1UTQ5</accession>
<dbReference type="Proteomes" id="UP000688947">
    <property type="component" value="Unassembled WGS sequence"/>
</dbReference>
<evidence type="ECO:0000313" key="2">
    <source>
        <dbReference type="Proteomes" id="UP000688947"/>
    </source>
</evidence>
<comment type="caution">
    <text evidence="1">The sequence shown here is derived from an EMBL/GenBank/DDBJ whole genome shotgun (WGS) entry which is preliminary data.</text>
</comment>
<sequence length="112" mass="12617">MIQKALSYPELQPLTDSDLRVTYTCKLIKKSIVNSAEFEAYFQANKDSASVWSTLTGKNWMLAPEMEAATLNIANLALVEAQGQTFVSSYMVVFRRLAEKNLKSFKFQIVAI</sequence>
<name>A0A8T1UTQ5_9STRA</name>